<feature type="compositionally biased region" description="Basic and acidic residues" evidence="1">
    <location>
        <begin position="11"/>
        <end position="21"/>
    </location>
</feature>
<protein>
    <submittedName>
        <fullName evidence="2">Uncharacterized protein</fullName>
    </submittedName>
</protein>
<evidence type="ECO:0000313" key="2">
    <source>
        <dbReference type="EMBL" id="KAF3553377.1"/>
    </source>
</evidence>
<evidence type="ECO:0000256" key="1">
    <source>
        <dbReference type="SAM" id="MobiDB-lite"/>
    </source>
</evidence>
<evidence type="ECO:0000313" key="3">
    <source>
        <dbReference type="Proteomes" id="UP000712600"/>
    </source>
</evidence>
<dbReference type="EMBL" id="QGKX02000996">
    <property type="protein sequence ID" value="KAF3553377.1"/>
    <property type="molecule type" value="Genomic_DNA"/>
</dbReference>
<feature type="region of interest" description="Disordered" evidence="1">
    <location>
        <begin position="56"/>
        <end position="124"/>
    </location>
</feature>
<feature type="compositionally biased region" description="Basic and acidic residues" evidence="1">
    <location>
        <begin position="56"/>
        <end position="67"/>
    </location>
</feature>
<reference evidence="2" key="1">
    <citation type="submission" date="2019-12" db="EMBL/GenBank/DDBJ databases">
        <title>Genome sequencing and annotation of Brassica cretica.</title>
        <authorList>
            <person name="Studholme D.J."/>
            <person name="Sarris P."/>
        </authorList>
    </citation>
    <scope>NUCLEOTIDE SEQUENCE</scope>
    <source>
        <strain evidence="2">PFS-109/04</strain>
        <tissue evidence="2">Leaf</tissue>
    </source>
</reference>
<comment type="caution">
    <text evidence="2">The sequence shown here is derived from an EMBL/GenBank/DDBJ whole genome shotgun (WGS) entry which is preliminary data.</text>
</comment>
<gene>
    <name evidence="2" type="ORF">F2Q69_00015267</name>
</gene>
<feature type="region of interest" description="Disordered" evidence="1">
    <location>
        <begin position="1"/>
        <end position="21"/>
    </location>
</feature>
<name>A0A8S9QNQ7_BRACR</name>
<accession>A0A8S9QNQ7</accession>
<sequence length="124" mass="14097">MEDSDFGWTGLDKEDDTHVTKEKSRYRYDGMLDTKTMTNPTDKTVVHLLKHLKETKESCEGETDRGRRIARAQTKTIEDDARLNDGRRDDRERNGTASSERGSLKTSTAQLFVGESSERGSLKI</sequence>
<dbReference type="Proteomes" id="UP000712600">
    <property type="component" value="Unassembled WGS sequence"/>
</dbReference>
<feature type="compositionally biased region" description="Polar residues" evidence="1">
    <location>
        <begin position="96"/>
        <end position="110"/>
    </location>
</feature>
<feature type="compositionally biased region" description="Basic and acidic residues" evidence="1">
    <location>
        <begin position="76"/>
        <end position="94"/>
    </location>
</feature>
<proteinExistence type="predicted"/>
<organism evidence="2 3">
    <name type="scientific">Brassica cretica</name>
    <name type="common">Mustard</name>
    <dbReference type="NCBI Taxonomy" id="69181"/>
    <lineage>
        <taxon>Eukaryota</taxon>
        <taxon>Viridiplantae</taxon>
        <taxon>Streptophyta</taxon>
        <taxon>Embryophyta</taxon>
        <taxon>Tracheophyta</taxon>
        <taxon>Spermatophyta</taxon>
        <taxon>Magnoliopsida</taxon>
        <taxon>eudicotyledons</taxon>
        <taxon>Gunneridae</taxon>
        <taxon>Pentapetalae</taxon>
        <taxon>rosids</taxon>
        <taxon>malvids</taxon>
        <taxon>Brassicales</taxon>
        <taxon>Brassicaceae</taxon>
        <taxon>Brassiceae</taxon>
        <taxon>Brassica</taxon>
    </lineage>
</organism>
<dbReference type="AlphaFoldDB" id="A0A8S9QNQ7"/>